<dbReference type="InterPro" id="IPR011008">
    <property type="entry name" value="Dimeric_a/b-barrel"/>
</dbReference>
<evidence type="ECO:0000313" key="1">
    <source>
        <dbReference type="EMBL" id="QOW21981.1"/>
    </source>
</evidence>
<accession>A0A7S6UKI1</accession>
<evidence type="ECO:0000313" key="2">
    <source>
        <dbReference type="Proteomes" id="UP000593932"/>
    </source>
</evidence>
<dbReference type="Gene3D" id="3.30.70.100">
    <property type="match status" value="1"/>
</dbReference>
<keyword evidence="2" id="KW-1185">Reference proteome</keyword>
<dbReference type="SUPFAM" id="SSF54909">
    <property type="entry name" value="Dimeric alpha+beta barrel"/>
    <property type="match status" value="1"/>
</dbReference>
<dbReference type="EMBL" id="CP063657">
    <property type="protein sequence ID" value="QOW21981.1"/>
    <property type="molecule type" value="Genomic_DNA"/>
</dbReference>
<proteinExistence type="predicted"/>
<protein>
    <submittedName>
        <fullName evidence="1">REDY-like protein HapK</fullName>
    </submittedName>
</protein>
<organism evidence="1 2">
    <name type="scientific">Novilysobacter avium</name>
    <dbReference type="NCBI Taxonomy" id="2781023"/>
    <lineage>
        <taxon>Bacteria</taxon>
        <taxon>Pseudomonadati</taxon>
        <taxon>Pseudomonadota</taxon>
        <taxon>Gammaproteobacteria</taxon>
        <taxon>Lysobacterales</taxon>
        <taxon>Lysobacteraceae</taxon>
        <taxon>Novilysobacter</taxon>
    </lineage>
</organism>
<dbReference type="Pfam" id="PF11639">
    <property type="entry name" value="HapK"/>
    <property type="match status" value="1"/>
</dbReference>
<sequence>MNTVIVLFNLKPGASAADFEQWAREHDVPTVNALASMDSFEVLRTKGLLIGDGKPPYEYIEIMRVPDMAAFAADLSSPEVQAGAAQFQQFADNPMFILAESI</sequence>
<dbReference type="InterPro" id="IPR021667">
    <property type="entry name" value="HapK"/>
</dbReference>
<dbReference type="RefSeq" id="WP_194034532.1">
    <property type="nucleotide sequence ID" value="NZ_CP063657.1"/>
</dbReference>
<gene>
    <name evidence="1" type="ORF">INQ42_12385</name>
</gene>
<dbReference type="Proteomes" id="UP000593932">
    <property type="component" value="Chromosome"/>
</dbReference>
<reference evidence="1 2" key="1">
    <citation type="submission" date="2020-10" db="EMBL/GenBank/DDBJ databases">
        <title>complete genome sequencing of Lysobacter sp. H23M41.</title>
        <authorList>
            <person name="Bae J.-W."/>
            <person name="Lee S.-Y."/>
        </authorList>
    </citation>
    <scope>NUCLEOTIDE SEQUENCE [LARGE SCALE GENOMIC DNA]</scope>
    <source>
        <strain evidence="1 2">H23M41</strain>
    </source>
</reference>
<name>A0A7S6UKI1_9GAMM</name>